<dbReference type="OrthoDB" id="3873200at2"/>
<sequence>MASLVWLLIPLFAAIGAGIWGSWAARDRTQGDISELAGYARFREAMGNAEQAKAKAQAHSGSDAV</sequence>
<organism evidence="1 2">
    <name type="scientific">Streptomyces subrutilus</name>
    <dbReference type="NCBI Taxonomy" id="36818"/>
    <lineage>
        <taxon>Bacteria</taxon>
        <taxon>Bacillati</taxon>
        <taxon>Actinomycetota</taxon>
        <taxon>Actinomycetes</taxon>
        <taxon>Kitasatosporales</taxon>
        <taxon>Streptomycetaceae</taxon>
        <taxon>Streptomyces</taxon>
    </lineage>
</organism>
<dbReference type="STRING" id="36818.BGK67_21925"/>
<proteinExistence type="predicted"/>
<reference evidence="1 2" key="1">
    <citation type="submission" date="2016-08" db="EMBL/GenBank/DDBJ databases">
        <title>The complete genome of Streptomyces subrutilus 10-1-1.</title>
        <authorList>
            <person name="Chen X."/>
        </authorList>
    </citation>
    <scope>NUCLEOTIDE SEQUENCE [LARGE SCALE GENOMIC DNA]</scope>
    <source>
        <strain evidence="1 2">10-1-1</strain>
    </source>
</reference>
<evidence type="ECO:0000313" key="1">
    <source>
        <dbReference type="EMBL" id="OEJ33638.1"/>
    </source>
</evidence>
<dbReference type="EMBL" id="MEHK01000001">
    <property type="protein sequence ID" value="OEJ33638.1"/>
    <property type="molecule type" value="Genomic_DNA"/>
</dbReference>
<keyword evidence="2" id="KW-1185">Reference proteome</keyword>
<dbReference type="AlphaFoldDB" id="A0A1E5PVL9"/>
<name>A0A1E5PVL9_9ACTN</name>
<dbReference type="RefSeq" id="WP_069921855.1">
    <property type="nucleotide sequence ID" value="NZ_MEHK01000001.1"/>
</dbReference>
<gene>
    <name evidence="1" type="ORF">BGK67_21925</name>
</gene>
<protein>
    <submittedName>
        <fullName evidence="1">Uncharacterized protein</fullName>
    </submittedName>
</protein>
<accession>A0A1E5PVL9</accession>
<dbReference type="Proteomes" id="UP000095705">
    <property type="component" value="Unassembled WGS sequence"/>
</dbReference>
<evidence type="ECO:0000313" key="2">
    <source>
        <dbReference type="Proteomes" id="UP000095705"/>
    </source>
</evidence>
<comment type="caution">
    <text evidence="1">The sequence shown here is derived from an EMBL/GenBank/DDBJ whole genome shotgun (WGS) entry which is preliminary data.</text>
</comment>